<evidence type="ECO:0000313" key="2">
    <source>
        <dbReference type="EMBL" id="PMD55490.1"/>
    </source>
</evidence>
<sequence>MANFAKFDRFPTEIRLQIWHQAATDPQVVDARFIYYIWAMPNFRSDSYQNTTSHLKGLLRACRESRREVIRNFGQNLRRWGTPQNPVLVYFNPSIDTLWFSEHFITASHLQFFLKQFENGLDKVRRVAYPLWLEELPDRLADIFHHIYRLERIYLTDMSSSEDILGKASHAVLLETKLRPEDDEARMVEVIKANRGDPLLVVTWKLVEEHIQQVMKERMTRDTSSDRGWTRVIPETRIGRITCWELLWNHTWTLGCYCEYCQWREKRHPGSPSSLMRLP</sequence>
<protein>
    <recommendedName>
        <fullName evidence="1">2EXR domain-containing protein</fullName>
    </recommendedName>
</protein>
<reference evidence="2 3" key="1">
    <citation type="submission" date="2016-04" db="EMBL/GenBank/DDBJ databases">
        <title>A degradative enzymes factory behind the ericoid mycorrhizal symbiosis.</title>
        <authorList>
            <consortium name="DOE Joint Genome Institute"/>
            <person name="Martino E."/>
            <person name="Morin E."/>
            <person name="Grelet G."/>
            <person name="Kuo A."/>
            <person name="Kohler A."/>
            <person name="Daghino S."/>
            <person name="Barry K."/>
            <person name="Choi C."/>
            <person name="Cichocki N."/>
            <person name="Clum A."/>
            <person name="Copeland A."/>
            <person name="Hainaut M."/>
            <person name="Haridas S."/>
            <person name="Labutti K."/>
            <person name="Lindquist E."/>
            <person name="Lipzen A."/>
            <person name="Khouja H.-R."/>
            <person name="Murat C."/>
            <person name="Ohm R."/>
            <person name="Olson A."/>
            <person name="Spatafora J."/>
            <person name="Veneault-Fourrey C."/>
            <person name="Henrissat B."/>
            <person name="Grigoriev I."/>
            <person name="Martin F."/>
            <person name="Perotto S."/>
        </authorList>
    </citation>
    <scope>NUCLEOTIDE SEQUENCE [LARGE SCALE GENOMIC DNA]</scope>
    <source>
        <strain evidence="2 3">E</strain>
    </source>
</reference>
<organism evidence="2 3">
    <name type="scientific">Hyaloscypha bicolor E</name>
    <dbReference type="NCBI Taxonomy" id="1095630"/>
    <lineage>
        <taxon>Eukaryota</taxon>
        <taxon>Fungi</taxon>
        <taxon>Dikarya</taxon>
        <taxon>Ascomycota</taxon>
        <taxon>Pezizomycotina</taxon>
        <taxon>Leotiomycetes</taxon>
        <taxon>Helotiales</taxon>
        <taxon>Hyaloscyphaceae</taxon>
        <taxon>Hyaloscypha</taxon>
        <taxon>Hyaloscypha bicolor</taxon>
    </lineage>
</organism>
<evidence type="ECO:0000313" key="3">
    <source>
        <dbReference type="Proteomes" id="UP000235371"/>
    </source>
</evidence>
<gene>
    <name evidence="2" type="ORF">K444DRAFT_666718</name>
</gene>
<dbReference type="PANTHER" id="PTHR35910:SF1">
    <property type="entry name" value="2EXR DOMAIN-CONTAINING PROTEIN"/>
    <property type="match status" value="1"/>
</dbReference>
<dbReference type="RefSeq" id="XP_024732394.1">
    <property type="nucleotide sequence ID" value="XM_024887211.1"/>
</dbReference>
<dbReference type="Proteomes" id="UP000235371">
    <property type="component" value="Unassembled WGS sequence"/>
</dbReference>
<proteinExistence type="predicted"/>
<evidence type="ECO:0000259" key="1">
    <source>
        <dbReference type="Pfam" id="PF20150"/>
    </source>
</evidence>
<dbReference type="InParanoid" id="A0A2J6SXI6"/>
<name>A0A2J6SXI6_9HELO</name>
<dbReference type="AlphaFoldDB" id="A0A2J6SXI6"/>
<dbReference type="OrthoDB" id="3550641at2759"/>
<dbReference type="Pfam" id="PF20150">
    <property type="entry name" value="2EXR"/>
    <property type="match status" value="1"/>
</dbReference>
<feature type="domain" description="2EXR" evidence="1">
    <location>
        <begin position="4"/>
        <end position="98"/>
    </location>
</feature>
<keyword evidence="3" id="KW-1185">Reference proteome</keyword>
<dbReference type="EMBL" id="KZ613855">
    <property type="protein sequence ID" value="PMD55490.1"/>
    <property type="molecule type" value="Genomic_DNA"/>
</dbReference>
<dbReference type="PANTHER" id="PTHR35910">
    <property type="entry name" value="2EXR DOMAIN-CONTAINING PROTEIN"/>
    <property type="match status" value="1"/>
</dbReference>
<dbReference type="GeneID" id="36595287"/>
<accession>A0A2J6SXI6</accession>
<dbReference type="InterPro" id="IPR045518">
    <property type="entry name" value="2EXR"/>
</dbReference>